<feature type="repeat" description="TPR" evidence="5">
    <location>
        <begin position="161"/>
        <end position="194"/>
    </location>
</feature>
<feature type="domain" description="Cytochrome c-type biogenesis protein H TPR" evidence="7">
    <location>
        <begin position="153"/>
        <end position="262"/>
    </location>
</feature>
<dbReference type="AlphaFoldDB" id="A0A849VLJ5"/>
<dbReference type="InterPro" id="IPR019734">
    <property type="entry name" value="TPR_rpt"/>
</dbReference>
<dbReference type="GO" id="GO:0017004">
    <property type="term" value="P:cytochrome complex assembly"/>
    <property type="evidence" value="ECO:0007669"/>
    <property type="project" value="UniProtKB-KW"/>
</dbReference>
<dbReference type="Pfam" id="PF23914">
    <property type="entry name" value="TPR_CcmH_CycH"/>
    <property type="match status" value="1"/>
</dbReference>
<evidence type="ECO:0000256" key="1">
    <source>
        <dbReference type="ARBA" id="ARBA00004196"/>
    </source>
</evidence>
<keyword evidence="6" id="KW-0812">Transmembrane</keyword>
<comment type="caution">
    <text evidence="8">The sequence shown here is derived from an EMBL/GenBank/DDBJ whole genome shotgun (WGS) entry which is preliminary data.</text>
</comment>
<dbReference type="PROSITE" id="PS50005">
    <property type="entry name" value="TPR"/>
    <property type="match status" value="1"/>
</dbReference>
<keyword evidence="4 5" id="KW-0802">TPR repeat</keyword>
<keyword evidence="6" id="KW-1133">Transmembrane helix</keyword>
<keyword evidence="3" id="KW-0201">Cytochrome c-type biogenesis</keyword>
<evidence type="ECO:0000313" key="8">
    <source>
        <dbReference type="EMBL" id="NTS30176.1"/>
    </source>
</evidence>
<dbReference type="InterPro" id="IPR011990">
    <property type="entry name" value="TPR-like_helical_dom_sf"/>
</dbReference>
<dbReference type="PANTHER" id="PTHR47870:SF1">
    <property type="entry name" value="CYTOCHROME C-TYPE BIOGENESIS PROTEIN CCMH"/>
    <property type="match status" value="1"/>
</dbReference>
<dbReference type="Proteomes" id="UP000550508">
    <property type="component" value="Unassembled WGS sequence"/>
</dbReference>
<keyword evidence="9" id="KW-1185">Reference proteome</keyword>
<evidence type="ECO:0000256" key="3">
    <source>
        <dbReference type="ARBA" id="ARBA00022748"/>
    </source>
</evidence>
<dbReference type="EMBL" id="JABUMX010000001">
    <property type="protein sequence ID" value="NTS30176.1"/>
    <property type="molecule type" value="Genomic_DNA"/>
</dbReference>
<keyword evidence="2" id="KW-0677">Repeat</keyword>
<gene>
    <name evidence="8" type="primary">ccmI</name>
    <name evidence="8" type="ORF">HQ945_02820</name>
</gene>
<evidence type="ECO:0000259" key="7">
    <source>
        <dbReference type="Pfam" id="PF23914"/>
    </source>
</evidence>
<dbReference type="InterPro" id="IPR056413">
    <property type="entry name" value="TPR_CcmH_CycH"/>
</dbReference>
<protein>
    <submittedName>
        <fullName evidence="8">C-type cytochrome biogenesis protein CcmI</fullName>
    </submittedName>
</protein>
<evidence type="ECO:0000313" key="9">
    <source>
        <dbReference type="Proteomes" id="UP000550508"/>
    </source>
</evidence>
<evidence type="ECO:0000256" key="2">
    <source>
        <dbReference type="ARBA" id="ARBA00022737"/>
    </source>
</evidence>
<feature type="transmembrane region" description="Helical" evidence="6">
    <location>
        <begin position="100"/>
        <end position="117"/>
    </location>
</feature>
<dbReference type="GO" id="GO:0030313">
    <property type="term" value="C:cell envelope"/>
    <property type="evidence" value="ECO:0007669"/>
    <property type="project" value="UniProtKB-SubCell"/>
</dbReference>
<comment type="subcellular location">
    <subcellularLocation>
        <location evidence="1">Cell envelope</location>
    </subcellularLocation>
</comment>
<dbReference type="Gene3D" id="1.25.40.10">
    <property type="entry name" value="Tetratricopeptide repeat domain"/>
    <property type="match status" value="2"/>
</dbReference>
<dbReference type="InterPro" id="IPR051263">
    <property type="entry name" value="C-type_cytochrome_biogenesis"/>
</dbReference>
<name>A0A849VLJ5_9HYPH</name>
<organism evidence="8 9">
    <name type="scientific">Phyllobacterium pellucidum</name>
    <dbReference type="NCBI Taxonomy" id="2740464"/>
    <lineage>
        <taxon>Bacteria</taxon>
        <taxon>Pseudomonadati</taxon>
        <taxon>Pseudomonadota</taxon>
        <taxon>Alphaproteobacteria</taxon>
        <taxon>Hyphomicrobiales</taxon>
        <taxon>Phyllobacteriaceae</taxon>
        <taxon>Phyllobacterium</taxon>
    </lineage>
</organism>
<evidence type="ECO:0000256" key="5">
    <source>
        <dbReference type="PROSITE-ProRule" id="PRU00339"/>
    </source>
</evidence>
<dbReference type="RefSeq" id="WP_113282012.1">
    <property type="nucleotide sequence ID" value="NZ_JABUMX010000001.1"/>
</dbReference>
<feature type="transmembrane region" description="Helical" evidence="6">
    <location>
        <begin position="6"/>
        <end position="26"/>
    </location>
</feature>
<evidence type="ECO:0000256" key="4">
    <source>
        <dbReference type="ARBA" id="ARBA00022803"/>
    </source>
</evidence>
<keyword evidence="6" id="KW-0472">Membrane</keyword>
<dbReference type="SUPFAM" id="SSF48452">
    <property type="entry name" value="TPR-like"/>
    <property type="match status" value="1"/>
</dbReference>
<dbReference type="GO" id="GO:0005886">
    <property type="term" value="C:plasma membrane"/>
    <property type="evidence" value="ECO:0007669"/>
    <property type="project" value="TreeGrafter"/>
</dbReference>
<reference evidence="8 9" key="1">
    <citation type="submission" date="2020-05" db="EMBL/GenBank/DDBJ databases">
        <authorList>
            <person name="Kim M.K."/>
        </authorList>
    </citation>
    <scope>NUCLEOTIDE SEQUENCE [LARGE SCALE GENOMIC DNA]</scope>
    <source>
        <strain evidence="8 9">BT25</strain>
    </source>
</reference>
<dbReference type="PANTHER" id="PTHR47870">
    <property type="entry name" value="CYTOCHROME C-TYPE BIOGENESIS PROTEIN CCMH"/>
    <property type="match status" value="1"/>
</dbReference>
<evidence type="ECO:0000256" key="6">
    <source>
        <dbReference type="SAM" id="Phobius"/>
    </source>
</evidence>
<sequence length="393" mass="42924">MSQPMVFWISAAILTVGATLLVLLPLTRRVKPSASDSQYDVEVYRDQLLELDADEQRGLIDHVSSEQARAEIGRRLLKSAKAVEVDRTSIRPQKSALREWLTLATVIAIPLISWGIYTKTGSPDLPAQPLAERLSRPPDQSTPAELIARAEAHLTLNPDDGQGWEVLAPIYLRIGRPADAITAFQNAIRLNGDTATRQLGLGQAMTAAADGKVTPEAEAVFKHALELDPKDMRPQFFIIDGWMQQGRLTEARDLIRKLLVEAPADVPWRDQAQAALTRLDQEISGDAPDVSNVEKTGPDASQVEAAAGMSSQDRAEMIETMVAGLAEKLKQSPDDVEGWERLVRSYVVLNRPNDAIEALGRAKLVLSADKVAQLDAVAKDLGLEDEPGTPEKN</sequence>
<proteinExistence type="predicted"/>
<dbReference type="InterPro" id="IPR017560">
    <property type="entry name" value="Cyt_c_biogenesis_CcmI"/>
</dbReference>
<dbReference type="NCBIfam" id="TIGR03142">
    <property type="entry name" value="cytochro_ccmI"/>
    <property type="match status" value="1"/>
</dbReference>
<accession>A0A849VLJ5</accession>